<dbReference type="RefSeq" id="WP_180285183.1">
    <property type="nucleotide sequence ID" value="NZ_JABFDB010000027.1"/>
</dbReference>
<reference evidence="1 2" key="1">
    <citation type="submission" date="2020-05" db="EMBL/GenBank/DDBJ databases">
        <title>Azospirillum oleiclasticum sp. nov, a nitrogen-fixing and heavy crude oil-emulsifying bacterium isolated from the crude oil of Yumen Oilfield.</title>
        <authorList>
            <person name="Wu D."/>
            <person name="Cai M."/>
            <person name="Zhang X."/>
        </authorList>
    </citation>
    <scope>NUCLEOTIDE SEQUENCE [LARGE SCALE GENOMIC DNA]</scope>
    <source>
        <strain evidence="1 2">ROY-1-1-2</strain>
    </source>
</reference>
<gene>
    <name evidence="1" type="ORF">HND93_27210</name>
</gene>
<name>A0ABX2TJ90_9PROT</name>
<evidence type="ECO:0000313" key="2">
    <source>
        <dbReference type="Proteomes" id="UP000584642"/>
    </source>
</evidence>
<dbReference type="EMBL" id="JABFDB010000027">
    <property type="protein sequence ID" value="NYZ23406.1"/>
    <property type="molecule type" value="Genomic_DNA"/>
</dbReference>
<dbReference type="Proteomes" id="UP000584642">
    <property type="component" value="Unassembled WGS sequence"/>
</dbReference>
<proteinExistence type="predicted"/>
<accession>A0ABX2TJ90</accession>
<protein>
    <submittedName>
        <fullName evidence="1">Uncharacterized protein</fullName>
    </submittedName>
</protein>
<sequence>MERTADRRPVSRQGALFANHLRTLGPDRFGDWLTASFGGPSPAPALGWFHYDDDALFSDMFAEVAGEFDDAVRDIARDGVVRALRAFDSGAGTYVGLYLLTAVAEALKTVEAVPEVARVLKAWIPARGTATDRIPEDIGPVVALRETLECCFRLMLGATKGESLRTPVRPEAWGGIEPFRSLCNWSLDLLWTRSDLADLKPVWAPVYFFALTAAIRENRTNLLEVLDNRLKGGDRTRADRFESLYEFDSTLMPGLRFAYHLDAILIKAKPLFVAGLTGADVRPAKNTIIRNDDPFECGSLSATSGTALGKEQSGLYLEAVIA</sequence>
<evidence type="ECO:0000313" key="1">
    <source>
        <dbReference type="EMBL" id="NYZ23406.1"/>
    </source>
</evidence>
<keyword evidence="2" id="KW-1185">Reference proteome</keyword>
<organism evidence="1 2">
    <name type="scientific">Azospirillum oleiclasticum</name>
    <dbReference type="NCBI Taxonomy" id="2735135"/>
    <lineage>
        <taxon>Bacteria</taxon>
        <taxon>Pseudomonadati</taxon>
        <taxon>Pseudomonadota</taxon>
        <taxon>Alphaproteobacteria</taxon>
        <taxon>Rhodospirillales</taxon>
        <taxon>Azospirillaceae</taxon>
        <taxon>Azospirillum</taxon>
    </lineage>
</organism>
<comment type="caution">
    <text evidence="1">The sequence shown here is derived from an EMBL/GenBank/DDBJ whole genome shotgun (WGS) entry which is preliminary data.</text>
</comment>